<keyword evidence="2" id="KW-1185">Reference proteome</keyword>
<name>A0A4R0IDJ2_9ACTN</name>
<reference evidence="1 2" key="1">
    <citation type="submission" date="2019-02" db="EMBL/GenBank/DDBJ databases">
        <title>Kribbella capetownensis sp. nov. and Kribbella speibonae sp. nov., isolated from soil.</title>
        <authorList>
            <person name="Curtis S.M."/>
            <person name="Norton I."/>
            <person name="Everest G.J."/>
            <person name="Meyers P.R."/>
        </authorList>
    </citation>
    <scope>NUCLEOTIDE SEQUENCE [LARGE SCALE GENOMIC DNA]</scope>
    <source>
        <strain evidence="1 2">DSM 27082</strain>
    </source>
</reference>
<protein>
    <submittedName>
        <fullName evidence="1">Uncharacterized protein</fullName>
    </submittedName>
</protein>
<dbReference type="OrthoDB" id="9804316at2"/>
<evidence type="ECO:0000313" key="2">
    <source>
        <dbReference type="Proteomes" id="UP000292695"/>
    </source>
</evidence>
<dbReference type="Proteomes" id="UP000292695">
    <property type="component" value="Unassembled WGS sequence"/>
</dbReference>
<accession>A0A4R0IDJ2</accession>
<dbReference type="EMBL" id="SJKA01000008">
    <property type="protein sequence ID" value="TCC30517.1"/>
    <property type="molecule type" value="Genomic_DNA"/>
</dbReference>
<evidence type="ECO:0000313" key="1">
    <source>
        <dbReference type="EMBL" id="TCC30517.1"/>
    </source>
</evidence>
<comment type="caution">
    <text evidence="1">The sequence shown here is derived from an EMBL/GenBank/DDBJ whole genome shotgun (WGS) entry which is preliminary data.</text>
</comment>
<organism evidence="1 2">
    <name type="scientific">Kribbella sindirgiensis</name>
    <dbReference type="NCBI Taxonomy" id="1124744"/>
    <lineage>
        <taxon>Bacteria</taxon>
        <taxon>Bacillati</taxon>
        <taxon>Actinomycetota</taxon>
        <taxon>Actinomycetes</taxon>
        <taxon>Propionibacteriales</taxon>
        <taxon>Kribbellaceae</taxon>
        <taxon>Kribbella</taxon>
    </lineage>
</organism>
<dbReference type="RefSeq" id="WP_131292384.1">
    <property type="nucleotide sequence ID" value="NZ_SJKA01000008.1"/>
</dbReference>
<gene>
    <name evidence="1" type="ORF">E0H50_24220</name>
</gene>
<sequence length="166" mass="17842">MSITKPRPTRRLLLLTAAVLEEAGTFFEACGVHGCEGTALIAGTVSENSTLRGDTLVIPDQASTAAPHVSVTVTPTGDLELLTALRPEQRYLARIHSHPGLAFHSRTDDNNPALTHQSAISIVAPFFGLGLRHGLDAGAVYVREKGRWRELPAGGPERETWVKVSE</sequence>
<dbReference type="AlphaFoldDB" id="A0A4R0IDJ2"/>
<proteinExistence type="predicted"/>